<reference evidence="1 2" key="1">
    <citation type="submission" date="2021-11" db="EMBL/GenBank/DDBJ databases">
        <title>Draft genome sequence of Actinomycetospora sp. SF1 isolated from the rhizosphere soil.</title>
        <authorList>
            <person name="Duangmal K."/>
            <person name="Chantavorakit T."/>
        </authorList>
    </citation>
    <scope>NUCLEOTIDE SEQUENCE [LARGE SCALE GENOMIC DNA]</scope>
    <source>
        <strain evidence="1 2">TBRC 5722</strain>
    </source>
</reference>
<dbReference type="EMBL" id="JAJNDB010000001">
    <property type="protein sequence ID" value="MCD2193488.1"/>
    <property type="molecule type" value="Genomic_DNA"/>
</dbReference>
<gene>
    <name evidence="1" type="ORF">LQ327_08845</name>
</gene>
<sequence length="55" mass="6081">MNRLAHAAVVAFTAPLWIPLWIGSAVVVMRTADDFDQFIEDAQNNAHLFVKKAAV</sequence>
<dbReference type="Proteomes" id="UP001199469">
    <property type="component" value="Unassembled WGS sequence"/>
</dbReference>
<proteinExistence type="predicted"/>
<comment type="caution">
    <text evidence="1">The sequence shown here is derived from an EMBL/GenBank/DDBJ whole genome shotgun (WGS) entry which is preliminary data.</text>
</comment>
<keyword evidence="2" id="KW-1185">Reference proteome</keyword>
<protein>
    <submittedName>
        <fullName evidence="1">Uncharacterized protein</fullName>
    </submittedName>
</protein>
<evidence type="ECO:0000313" key="2">
    <source>
        <dbReference type="Proteomes" id="UP001199469"/>
    </source>
</evidence>
<accession>A0ABS8P5F6</accession>
<name>A0ABS8P5F6_9PSEU</name>
<dbReference type="RefSeq" id="WP_230731686.1">
    <property type="nucleotide sequence ID" value="NZ_JAJNDB010000001.1"/>
</dbReference>
<evidence type="ECO:0000313" key="1">
    <source>
        <dbReference type="EMBL" id="MCD2193488.1"/>
    </source>
</evidence>
<organism evidence="1 2">
    <name type="scientific">Actinomycetospora endophytica</name>
    <dbReference type="NCBI Taxonomy" id="2291215"/>
    <lineage>
        <taxon>Bacteria</taxon>
        <taxon>Bacillati</taxon>
        <taxon>Actinomycetota</taxon>
        <taxon>Actinomycetes</taxon>
        <taxon>Pseudonocardiales</taxon>
        <taxon>Pseudonocardiaceae</taxon>
        <taxon>Actinomycetospora</taxon>
    </lineage>
</organism>